<keyword evidence="3" id="KW-1185">Reference proteome</keyword>
<dbReference type="Proteomes" id="UP000799757">
    <property type="component" value="Unassembled WGS sequence"/>
</dbReference>
<evidence type="ECO:0000313" key="2">
    <source>
        <dbReference type="EMBL" id="KAF2788610.1"/>
    </source>
</evidence>
<dbReference type="AlphaFoldDB" id="A0A6A6WWL2"/>
<feature type="region of interest" description="Disordered" evidence="1">
    <location>
        <begin position="64"/>
        <end position="86"/>
    </location>
</feature>
<proteinExistence type="predicted"/>
<evidence type="ECO:0000256" key="1">
    <source>
        <dbReference type="SAM" id="MobiDB-lite"/>
    </source>
</evidence>
<evidence type="ECO:0000313" key="3">
    <source>
        <dbReference type="Proteomes" id="UP000799757"/>
    </source>
</evidence>
<accession>A0A6A6WWL2</accession>
<organism evidence="2 3">
    <name type="scientific">Melanomma pulvis-pyrius CBS 109.77</name>
    <dbReference type="NCBI Taxonomy" id="1314802"/>
    <lineage>
        <taxon>Eukaryota</taxon>
        <taxon>Fungi</taxon>
        <taxon>Dikarya</taxon>
        <taxon>Ascomycota</taxon>
        <taxon>Pezizomycotina</taxon>
        <taxon>Dothideomycetes</taxon>
        <taxon>Pleosporomycetidae</taxon>
        <taxon>Pleosporales</taxon>
        <taxon>Melanommataceae</taxon>
        <taxon>Melanomma</taxon>
    </lineage>
</organism>
<reference evidence="2" key="1">
    <citation type="journal article" date="2020" name="Stud. Mycol.">
        <title>101 Dothideomycetes genomes: a test case for predicting lifestyles and emergence of pathogens.</title>
        <authorList>
            <person name="Haridas S."/>
            <person name="Albert R."/>
            <person name="Binder M."/>
            <person name="Bloem J."/>
            <person name="Labutti K."/>
            <person name="Salamov A."/>
            <person name="Andreopoulos B."/>
            <person name="Baker S."/>
            <person name="Barry K."/>
            <person name="Bills G."/>
            <person name="Bluhm B."/>
            <person name="Cannon C."/>
            <person name="Castanera R."/>
            <person name="Culley D."/>
            <person name="Daum C."/>
            <person name="Ezra D."/>
            <person name="Gonzalez J."/>
            <person name="Henrissat B."/>
            <person name="Kuo A."/>
            <person name="Liang C."/>
            <person name="Lipzen A."/>
            <person name="Lutzoni F."/>
            <person name="Magnuson J."/>
            <person name="Mondo S."/>
            <person name="Nolan M."/>
            <person name="Ohm R."/>
            <person name="Pangilinan J."/>
            <person name="Park H.-J."/>
            <person name="Ramirez L."/>
            <person name="Alfaro M."/>
            <person name="Sun H."/>
            <person name="Tritt A."/>
            <person name="Yoshinaga Y."/>
            <person name="Zwiers L.-H."/>
            <person name="Turgeon B."/>
            <person name="Goodwin S."/>
            <person name="Spatafora J."/>
            <person name="Crous P."/>
            <person name="Grigoriev I."/>
        </authorList>
    </citation>
    <scope>NUCLEOTIDE SEQUENCE</scope>
    <source>
        <strain evidence="2">CBS 109.77</strain>
    </source>
</reference>
<name>A0A6A6WWL2_9PLEO</name>
<protein>
    <submittedName>
        <fullName evidence="2">Uncharacterized protein</fullName>
    </submittedName>
</protein>
<sequence>MAHQEITPLVNKCRWVTRYRDDGSAYRSKVSDCGRTDCRYSDNYVPPPQQNVRDARFQSTMHFQSQGGFNGRTMRLATHNPFLTPK</sequence>
<dbReference type="OrthoDB" id="5391184at2759"/>
<gene>
    <name evidence="2" type="ORF">K505DRAFT_255150</name>
</gene>
<dbReference type="EMBL" id="MU002202">
    <property type="protein sequence ID" value="KAF2788610.1"/>
    <property type="molecule type" value="Genomic_DNA"/>
</dbReference>